<reference evidence="3" key="2">
    <citation type="journal article" date="2016" name="Sci. Rep.">
        <title>Dictyocaulus viviparus genome, variome and transcriptome elucidate lungworm biology and support future intervention.</title>
        <authorList>
            <person name="McNulty S.N."/>
            <person name="Strube C."/>
            <person name="Rosa B.A."/>
            <person name="Martin J.C."/>
            <person name="Tyagi R."/>
            <person name="Choi Y.J."/>
            <person name="Wang Q."/>
            <person name="Hallsworth Pepin K."/>
            <person name="Zhang X."/>
            <person name="Ozersky P."/>
            <person name="Wilson R.K."/>
            <person name="Sternberg P.W."/>
            <person name="Gasser R.B."/>
            <person name="Mitreva M."/>
        </authorList>
    </citation>
    <scope>NUCLEOTIDE SEQUENCE [LARGE SCALE GENOMIC DNA]</scope>
    <source>
        <strain evidence="3">HannoverDv2000</strain>
    </source>
</reference>
<proteinExistence type="inferred from homology"/>
<keyword evidence="3" id="KW-1185">Reference proteome</keyword>
<comment type="similarity">
    <text evidence="1">Belongs to the PPP4R2 family.</text>
</comment>
<protein>
    <submittedName>
        <fullName evidence="2">Uncharacterized protein</fullName>
    </submittedName>
</protein>
<dbReference type="EMBL" id="KN716223">
    <property type="protein sequence ID" value="KJH49809.1"/>
    <property type="molecule type" value="Genomic_DNA"/>
</dbReference>
<evidence type="ECO:0000313" key="2">
    <source>
        <dbReference type="EMBL" id="KJH49809.1"/>
    </source>
</evidence>
<dbReference type="AlphaFoldDB" id="A0A0D8Y199"/>
<dbReference type="Proteomes" id="UP000053766">
    <property type="component" value="Unassembled WGS sequence"/>
</dbReference>
<dbReference type="PANTHER" id="PTHR16487">
    <property type="entry name" value="PPP4R2-RELATED PROTEIN"/>
    <property type="match status" value="1"/>
</dbReference>
<reference evidence="2 3" key="1">
    <citation type="submission" date="2013-11" db="EMBL/GenBank/DDBJ databases">
        <title>Draft genome of the bovine lungworm Dictyocaulus viviparus.</title>
        <authorList>
            <person name="Mitreva M."/>
        </authorList>
    </citation>
    <scope>NUCLEOTIDE SEQUENCE [LARGE SCALE GENOMIC DNA]</scope>
    <source>
        <strain evidence="2 3">HannoverDv2000</strain>
    </source>
</reference>
<organism evidence="2 3">
    <name type="scientific">Dictyocaulus viviparus</name>
    <name type="common">Bovine lungworm</name>
    <dbReference type="NCBI Taxonomy" id="29172"/>
    <lineage>
        <taxon>Eukaryota</taxon>
        <taxon>Metazoa</taxon>
        <taxon>Ecdysozoa</taxon>
        <taxon>Nematoda</taxon>
        <taxon>Chromadorea</taxon>
        <taxon>Rhabditida</taxon>
        <taxon>Rhabditina</taxon>
        <taxon>Rhabditomorpha</taxon>
        <taxon>Strongyloidea</taxon>
        <taxon>Metastrongylidae</taxon>
        <taxon>Dictyocaulus</taxon>
    </lineage>
</organism>
<dbReference type="InterPro" id="IPR015267">
    <property type="entry name" value="PPP4R2"/>
</dbReference>
<dbReference type="PANTHER" id="PTHR16487:SF0">
    <property type="entry name" value="PROTEIN PHOSPHATASE 4 REGULATORY SUBUNIT 2-RELATED"/>
    <property type="match status" value="1"/>
</dbReference>
<dbReference type="Pfam" id="PF09184">
    <property type="entry name" value="PPP4R2"/>
    <property type="match status" value="1"/>
</dbReference>
<sequence length="203" mass="23921">MSSSIMKLSEYEFCSSSPETENLTPEEMWSNSKEEEMAIRHEVFLEYLETIVTSKTSCYQWSDVLSEFLVVFKYYIENLAVYYKELSGKAPDLTDGSDIMTSYHFIIEKAQKFNNFPFSWIRFCELLHDPSKHYKKMESFMRALERVINVTTTITSPSETPENTFVDIESLFFKVDCYSCFTAFASFSIKLTILKRRIKRLMR</sequence>
<dbReference type="GO" id="GO:0005737">
    <property type="term" value="C:cytoplasm"/>
    <property type="evidence" value="ECO:0007669"/>
    <property type="project" value="TreeGrafter"/>
</dbReference>
<accession>A0A0D8Y199</accession>
<name>A0A0D8Y199_DICVI</name>
<gene>
    <name evidence="2" type="ORF">DICVIV_04062</name>
</gene>
<dbReference type="GO" id="GO:0030289">
    <property type="term" value="C:protein phosphatase 4 complex"/>
    <property type="evidence" value="ECO:0007669"/>
    <property type="project" value="InterPro"/>
</dbReference>
<dbReference type="OrthoDB" id="5872373at2759"/>
<evidence type="ECO:0000256" key="1">
    <source>
        <dbReference type="ARBA" id="ARBA00009207"/>
    </source>
</evidence>
<dbReference type="GO" id="GO:0019888">
    <property type="term" value="F:protein phosphatase regulator activity"/>
    <property type="evidence" value="ECO:0007669"/>
    <property type="project" value="InterPro"/>
</dbReference>
<dbReference type="GO" id="GO:0005634">
    <property type="term" value="C:nucleus"/>
    <property type="evidence" value="ECO:0007669"/>
    <property type="project" value="TreeGrafter"/>
</dbReference>
<evidence type="ECO:0000313" key="3">
    <source>
        <dbReference type="Proteomes" id="UP000053766"/>
    </source>
</evidence>
<dbReference type="STRING" id="29172.A0A0D8Y199"/>